<dbReference type="Proteomes" id="UP000011960">
    <property type="component" value="Unassembled WGS sequence"/>
</dbReference>
<organism evidence="2 3">
    <name type="scientific">Marinobacter santoriniensis NKSG1</name>
    <dbReference type="NCBI Taxonomy" id="1288826"/>
    <lineage>
        <taxon>Bacteria</taxon>
        <taxon>Pseudomonadati</taxon>
        <taxon>Pseudomonadota</taxon>
        <taxon>Gammaproteobacteria</taxon>
        <taxon>Pseudomonadales</taxon>
        <taxon>Marinobacteraceae</taxon>
        <taxon>Marinobacter</taxon>
    </lineage>
</organism>
<dbReference type="InterPro" id="IPR009061">
    <property type="entry name" value="DNA-bd_dom_put_sf"/>
</dbReference>
<dbReference type="InterPro" id="IPR041657">
    <property type="entry name" value="HTH_17"/>
</dbReference>
<dbReference type="SUPFAM" id="SSF46955">
    <property type="entry name" value="Putative DNA-binding domain"/>
    <property type="match status" value="1"/>
</dbReference>
<evidence type="ECO:0000313" key="3">
    <source>
        <dbReference type="Proteomes" id="UP000011960"/>
    </source>
</evidence>
<gene>
    <name evidence="2" type="ORF">MSNKSG1_02911</name>
</gene>
<evidence type="ECO:0000313" key="2">
    <source>
        <dbReference type="EMBL" id="EMP56975.1"/>
    </source>
</evidence>
<comment type="caution">
    <text evidence="2">The sequence shown here is derived from an EMBL/GenBank/DDBJ whole genome shotgun (WGS) entry which is preliminary data.</text>
</comment>
<accession>M7CXM6</accession>
<dbReference type="eggNOG" id="COG3311">
    <property type="taxonomic scope" value="Bacteria"/>
</dbReference>
<dbReference type="Gene3D" id="1.10.238.160">
    <property type="match status" value="1"/>
</dbReference>
<dbReference type="AlphaFoldDB" id="M7CXM6"/>
<protein>
    <recommendedName>
        <fullName evidence="1">Helix-turn-helix domain-containing protein</fullName>
    </recommendedName>
</protein>
<dbReference type="RefSeq" id="WP_008937740.1">
    <property type="nucleotide sequence ID" value="NZ_APAT01000008.1"/>
</dbReference>
<feature type="domain" description="Helix-turn-helix" evidence="1">
    <location>
        <begin position="19"/>
        <end position="61"/>
    </location>
</feature>
<dbReference type="STRING" id="1288826.MSNKSG1_02911"/>
<reference evidence="2 3" key="1">
    <citation type="journal article" date="2013" name="Genome Announc.">
        <title>Genome Sequence of Hydrothermal Arsenic-Respiring Bacterium Marinobacter santoriniensis NKSG1T.</title>
        <authorList>
            <person name="Handley K.M."/>
            <person name="Upton M."/>
            <person name="Beatson S.A."/>
            <person name="Hery M."/>
            <person name="Lloyd J.R."/>
        </authorList>
    </citation>
    <scope>NUCLEOTIDE SEQUENCE [LARGE SCALE GENOMIC DNA]</scope>
    <source>
        <strain evidence="2 3">NKSG1</strain>
    </source>
</reference>
<dbReference type="Pfam" id="PF12728">
    <property type="entry name" value="HTH_17"/>
    <property type="match status" value="1"/>
</dbReference>
<evidence type="ECO:0000259" key="1">
    <source>
        <dbReference type="Pfam" id="PF12728"/>
    </source>
</evidence>
<keyword evidence="3" id="KW-1185">Reference proteome</keyword>
<proteinExistence type="predicted"/>
<name>M7CXM6_9GAMM</name>
<dbReference type="EMBL" id="APAT01000008">
    <property type="protein sequence ID" value="EMP56975.1"/>
    <property type="molecule type" value="Genomic_DNA"/>
</dbReference>
<sequence length="70" mass="8105">MIGVFNPKWRNIMFLTDIQVGNHYGVSRNTIWRWVREGKFPAPKKLTSGSTRWHVSDIEAFDRKVLASAS</sequence>